<dbReference type="InterPro" id="IPR036872">
    <property type="entry name" value="CH_dom_sf"/>
</dbReference>
<feature type="repeat" description="Solcar" evidence="21">
    <location>
        <begin position="8"/>
        <end position="100"/>
    </location>
</feature>
<keyword evidence="14 22" id="KW-1133">Transmembrane helix</keyword>
<comment type="similarity">
    <text evidence="4">Belongs to the parvin family.</text>
</comment>
<evidence type="ECO:0000256" key="8">
    <source>
        <dbReference type="ARBA" id="ARBA00022449"/>
    </source>
</evidence>
<feature type="transmembrane region" description="Helical" evidence="22">
    <location>
        <begin position="213"/>
        <end position="233"/>
    </location>
</feature>
<evidence type="ECO:0000256" key="11">
    <source>
        <dbReference type="ARBA" id="ARBA00022737"/>
    </source>
</evidence>
<dbReference type="GO" id="GO:0030031">
    <property type="term" value="P:cell projection assembly"/>
    <property type="evidence" value="ECO:0007669"/>
    <property type="project" value="TreeGrafter"/>
</dbReference>
<comment type="similarity">
    <text evidence="5">Belongs to the mitochondrial carrier (TC 2.A.29) family.</text>
</comment>
<dbReference type="GO" id="GO:0034446">
    <property type="term" value="P:substrate adhesion-dependent cell spreading"/>
    <property type="evidence" value="ECO:0007669"/>
    <property type="project" value="TreeGrafter"/>
</dbReference>
<comment type="function">
    <text evidence="20">ADP:ATP antiporter that mediates import of ADP into the mitochondrial matrix for ATP synthesis, and export of ATP out to fuel the cell. Cycles between the cytoplasmic-open state (c-state) and the matrix-open state (m-state): operates by the alternating access mechanism with a single substrate-binding site intermittently exposed to either the cytosolic (c-state) or matrix (m-state) side of the inner mitochondrial membrane.</text>
</comment>
<evidence type="ECO:0000256" key="9">
    <source>
        <dbReference type="ARBA" id="ARBA00022490"/>
    </source>
</evidence>
<dbReference type="Gene3D" id="1.10.418.10">
    <property type="entry name" value="Calponin-like domain"/>
    <property type="match status" value="2"/>
</dbReference>
<evidence type="ECO:0000256" key="20">
    <source>
        <dbReference type="ARBA" id="ARBA00045250"/>
    </source>
</evidence>
<dbReference type="GO" id="GO:0005925">
    <property type="term" value="C:focal adhesion"/>
    <property type="evidence" value="ECO:0007669"/>
    <property type="project" value="TreeGrafter"/>
</dbReference>
<evidence type="ECO:0000256" key="5">
    <source>
        <dbReference type="ARBA" id="ARBA00006375"/>
    </source>
</evidence>
<dbReference type="PANTHER" id="PTHR12114">
    <property type="entry name" value="PARVIN"/>
    <property type="match status" value="1"/>
</dbReference>
<dbReference type="EnsemblMetazoa" id="ACHR005470-RA">
    <property type="protein sequence ID" value="ACHR005470-PA"/>
    <property type="gene ID" value="ACHR005470"/>
</dbReference>
<feature type="transmembrane region" description="Helical" evidence="22">
    <location>
        <begin position="174"/>
        <end position="193"/>
    </location>
</feature>
<evidence type="ECO:0000256" key="14">
    <source>
        <dbReference type="ARBA" id="ARBA00022989"/>
    </source>
</evidence>
<accession>A0A182K3Y5</accession>
<evidence type="ECO:0000313" key="24">
    <source>
        <dbReference type="EnsemblMetazoa" id="ACHR005470-PA"/>
    </source>
</evidence>
<dbReference type="GO" id="GO:1990544">
    <property type="term" value="P:mitochondrial ATP transmembrane transport"/>
    <property type="evidence" value="ECO:0007669"/>
    <property type="project" value="InterPro"/>
</dbReference>
<dbReference type="Proteomes" id="UP000075881">
    <property type="component" value="Unassembled WGS sequence"/>
</dbReference>
<dbReference type="Gene3D" id="1.50.40.10">
    <property type="entry name" value="Mitochondrial carrier domain"/>
    <property type="match status" value="1"/>
</dbReference>
<proteinExistence type="inferred from homology"/>
<keyword evidence="11" id="KW-0677">Repeat</keyword>
<keyword evidence="15" id="KW-0496">Mitochondrion</keyword>
<dbReference type="GO" id="GO:0030036">
    <property type="term" value="P:actin cytoskeleton organization"/>
    <property type="evidence" value="ECO:0007669"/>
    <property type="project" value="InterPro"/>
</dbReference>
<keyword evidence="9" id="KW-0963">Cytoplasm</keyword>
<dbReference type="PRINTS" id="PR00927">
    <property type="entry name" value="ADPTRNSLCASE"/>
</dbReference>
<dbReference type="PROSITE" id="PS50920">
    <property type="entry name" value="SOLCAR"/>
    <property type="match status" value="3"/>
</dbReference>
<evidence type="ECO:0000256" key="7">
    <source>
        <dbReference type="ARBA" id="ARBA00022448"/>
    </source>
</evidence>
<evidence type="ECO:0000256" key="19">
    <source>
        <dbReference type="ARBA" id="ARBA00024143"/>
    </source>
</evidence>
<dbReference type="AlphaFoldDB" id="A0A182K3Y5"/>
<name>A0A182K3Y5_9DIPT</name>
<comment type="subcellular location">
    <subcellularLocation>
        <location evidence="2">Cytoplasm</location>
        <location evidence="2">Cytoskeleton</location>
    </subcellularLocation>
    <subcellularLocation>
        <location evidence="1">Cytoplasm</location>
        <location evidence="1">Myofibril</location>
        <location evidence="1">Sarcomere</location>
    </subcellularLocation>
    <subcellularLocation>
        <location evidence="3">Mitochondrion inner membrane</location>
        <topology evidence="3">Multi-pass membrane protein</topology>
    </subcellularLocation>
</comment>
<evidence type="ECO:0000256" key="18">
    <source>
        <dbReference type="ARBA" id="ARBA00023212"/>
    </source>
</evidence>
<dbReference type="GO" id="GO:0071963">
    <property type="term" value="P:establishment or maintenance of cell polarity regulating cell shape"/>
    <property type="evidence" value="ECO:0007669"/>
    <property type="project" value="TreeGrafter"/>
</dbReference>
<keyword evidence="25" id="KW-1185">Reference proteome</keyword>
<evidence type="ECO:0000256" key="22">
    <source>
        <dbReference type="SAM" id="Phobius"/>
    </source>
</evidence>
<feature type="domain" description="Calponin-homology (CH)" evidence="23">
    <location>
        <begin position="606"/>
        <end position="712"/>
    </location>
</feature>
<feature type="domain" description="Calponin-homology (CH)" evidence="23">
    <location>
        <begin position="439"/>
        <end position="546"/>
    </location>
</feature>
<comment type="subunit">
    <text evidence="6">Monomer.</text>
</comment>
<evidence type="ECO:0000256" key="16">
    <source>
        <dbReference type="ARBA" id="ARBA00023136"/>
    </source>
</evidence>
<keyword evidence="12" id="KW-0999">Mitochondrion inner membrane</keyword>
<dbReference type="GO" id="GO:0015629">
    <property type="term" value="C:actin cytoskeleton"/>
    <property type="evidence" value="ECO:0007669"/>
    <property type="project" value="TreeGrafter"/>
</dbReference>
<dbReference type="FunFam" id="1.10.418.10:FF:000011">
    <property type="entry name" value="Parvin, beta"/>
    <property type="match status" value="1"/>
</dbReference>
<dbReference type="InterPro" id="IPR023395">
    <property type="entry name" value="MCP_dom_sf"/>
</dbReference>
<dbReference type="FunFam" id="1.50.40.10:FF:000002">
    <property type="entry name" value="Putative ADP/ATP translocase 2-like"/>
    <property type="match status" value="1"/>
</dbReference>
<evidence type="ECO:0000256" key="6">
    <source>
        <dbReference type="ARBA" id="ARBA00011245"/>
    </source>
</evidence>
<evidence type="ECO:0000256" key="1">
    <source>
        <dbReference type="ARBA" id="ARBA00004204"/>
    </source>
</evidence>
<dbReference type="FunFam" id="1.10.418.10:FF:000015">
    <property type="entry name" value="Parvin beta"/>
    <property type="match status" value="1"/>
</dbReference>
<evidence type="ECO:0000256" key="4">
    <source>
        <dbReference type="ARBA" id="ARBA00005666"/>
    </source>
</evidence>
<reference evidence="25" key="1">
    <citation type="submission" date="2013-03" db="EMBL/GenBank/DDBJ databases">
        <title>The Genome Sequence of Anopheles christyi ACHKN1017.</title>
        <authorList>
            <consortium name="The Broad Institute Genomics Platform"/>
            <person name="Neafsey D.E."/>
            <person name="Besansky N."/>
            <person name="Walker B."/>
            <person name="Young S.K."/>
            <person name="Zeng Q."/>
            <person name="Gargeya S."/>
            <person name="Fitzgerald M."/>
            <person name="Haas B."/>
            <person name="Abouelleil A."/>
            <person name="Allen A.W."/>
            <person name="Alvarado L."/>
            <person name="Arachchi H.M."/>
            <person name="Berlin A.M."/>
            <person name="Chapman S.B."/>
            <person name="Gainer-Dewar J."/>
            <person name="Goldberg J."/>
            <person name="Griggs A."/>
            <person name="Gujja S."/>
            <person name="Hansen M."/>
            <person name="Howarth C."/>
            <person name="Imamovic A."/>
            <person name="Ireland A."/>
            <person name="Larimer J."/>
            <person name="McCowan C."/>
            <person name="Murphy C."/>
            <person name="Pearson M."/>
            <person name="Poon T.W."/>
            <person name="Priest M."/>
            <person name="Roberts A."/>
            <person name="Saif S."/>
            <person name="Shea T."/>
            <person name="Sisk P."/>
            <person name="Sykes S."/>
            <person name="Wortman J."/>
            <person name="Nusbaum C."/>
            <person name="Birren B."/>
        </authorList>
    </citation>
    <scope>NUCLEOTIDE SEQUENCE [LARGE SCALE GENOMIC DNA]</scope>
    <source>
        <strain evidence="25">ACHKN1017</strain>
    </source>
</reference>
<protein>
    <recommendedName>
        <fullName evidence="23">Calponin-homology (CH) domain-containing protein</fullName>
    </recommendedName>
</protein>
<dbReference type="PANTHER" id="PTHR12114:SF4">
    <property type="entry name" value="GH23568P"/>
    <property type="match status" value="1"/>
</dbReference>
<keyword evidence="17" id="KW-0009">Actin-binding</keyword>
<keyword evidence="7" id="KW-0813">Transport</keyword>
<evidence type="ECO:0000256" key="13">
    <source>
        <dbReference type="ARBA" id="ARBA00022889"/>
    </source>
</evidence>
<dbReference type="VEuPathDB" id="VectorBase:ACHR005470"/>
<comment type="catalytic activity">
    <reaction evidence="19">
        <text>ADP(in) + ATP(out) = ADP(out) + ATP(in)</text>
        <dbReference type="Rhea" id="RHEA:34999"/>
        <dbReference type="ChEBI" id="CHEBI:30616"/>
        <dbReference type="ChEBI" id="CHEBI:456216"/>
    </reaction>
    <physiologicalReaction direction="left-to-right" evidence="19">
        <dbReference type="Rhea" id="RHEA:35000"/>
    </physiologicalReaction>
</comment>
<dbReference type="Pfam" id="PF00307">
    <property type="entry name" value="CH"/>
    <property type="match status" value="2"/>
</dbReference>
<dbReference type="CDD" id="cd21304">
    <property type="entry name" value="CH_PARVA_B_rpt1"/>
    <property type="match status" value="1"/>
</dbReference>
<dbReference type="STRING" id="43041.A0A182K3Y5"/>
<reference evidence="24" key="2">
    <citation type="submission" date="2020-05" db="UniProtKB">
        <authorList>
            <consortium name="EnsemblMetazoa"/>
        </authorList>
    </citation>
    <scope>IDENTIFICATION</scope>
    <source>
        <strain evidence="24">ACHKN1017</strain>
    </source>
</reference>
<dbReference type="GO" id="GO:0003779">
    <property type="term" value="F:actin binding"/>
    <property type="evidence" value="ECO:0007669"/>
    <property type="project" value="UniProtKB-KW"/>
</dbReference>
<evidence type="ECO:0000256" key="15">
    <source>
        <dbReference type="ARBA" id="ARBA00023128"/>
    </source>
</evidence>
<dbReference type="GO" id="GO:0030017">
    <property type="term" value="C:sarcomere"/>
    <property type="evidence" value="ECO:0007669"/>
    <property type="project" value="UniProtKB-SubCell"/>
</dbReference>
<keyword evidence="18" id="KW-0206">Cytoskeleton</keyword>
<keyword evidence="8" id="KW-0050">Antiport</keyword>
<evidence type="ECO:0000256" key="10">
    <source>
        <dbReference type="ARBA" id="ARBA00022692"/>
    </source>
</evidence>
<evidence type="ECO:0000256" key="3">
    <source>
        <dbReference type="ARBA" id="ARBA00004448"/>
    </source>
</evidence>
<dbReference type="InterPro" id="IPR028433">
    <property type="entry name" value="Parvin"/>
</dbReference>
<dbReference type="InterPro" id="IPR018108">
    <property type="entry name" value="MCP_transmembrane"/>
</dbReference>
<dbReference type="Pfam" id="PF00153">
    <property type="entry name" value="Mito_carr"/>
    <property type="match status" value="3"/>
</dbReference>
<dbReference type="SMART" id="SM00033">
    <property type="entry name" value="CH"/>
    <property type="match status" value="2"/>
</dbReference>
<keyword evidence="10 21" id="KW-0812">Transmembrane</keyword>
<dbReference type="InterPro" id="IPR002113">
    <property type="entry name" value="ADT_euk_type"/>
</dbReference>
<dbReference type="GO" id="GO:0005743">
    <property type="term" value="C:mitochondrial inner membrane"/>
    <property type="evidence" value="ECO:0007669"/>
    <property type="project" value="UniProtKB-SubCell"/>
</dbReference>
<dbReference type="InterPro" id="IPR002067">
    <property type="entry name" value="MCP"/>
</dbReference>
<dbReference type="PROSITE" id="PS50021">
    <property type="entry name" value="CH"/>
    <property type="match status" value="2"/>
</dbReference>
<dbReference type="CDD" id="cd21306">
    <property type="entry name" value="CH_PARVA_B_rpt2"/>
    <property type="match status" value="1"/>
</dbReference>
<evidence type="ECO:0000256" key="17">
    <source>
        <dbReference type="ARBA" id="ARBA00023203"/>
    </source>
</evidence>
<organism evidence="24 25">
    <name type="scientific">Anopheles christyi</name>
    <dbReference type="NCBI Taxonomy" id="43041"/>
    <lineage>
        <taxon>Eukaryota</taxon>
        <taxon>Metazoa</taxon>
        <taxon>Ecdysozoa</taxon>
        <taxon>Arthropoda</taxon>
        <taxon>Hexapoda</taxon>
        <taxon>Insecta</taxon>
        <taxon>Pterygota</taxon>
        <taxon>Neoptera</taxon>
        <taxon>Endopterygota</taxon>
        <taxon>Diptera</taxon>
        <taxon>Nematocera</taxon>
        <taxon>Culicoidea</taxon>
        <taxon>Culicidae</taxon>
        <taxon>Anophelinae</taxon>
        <taxon>Anopheles</taxon>
    </lineage>
</organism>
<keyword evidence="16 21" id="KW-0472">Membrane</keyword>
<evidence type="ECO:0000256" key="21">
    <source>
        <dbReference type="PROSITE-ProRule" id="PRU00282"/>
    </source>
</evidence>
<evidence type="ECO:0000256" key="12">
    <source>
        <dbReference type="ARBA" id="ARBA00022792"/>
    </source>
</evidence>
<keyword evidence="13" id="KW-0130">Cell adhesion</keyword>
<feature type="repeat" description="Solcar" evidence="21">
    <location>
        <begin position="113"/>
        <end position="203"/>
    </location>
</feature>
<dbReference type="SUPFAM" id="SSF47576">
    <property type="entry name" value="Calponin-homology domain, CH-domain"/>
    <property type="match status" value="1"/>
</dbReference>
<evidence type="ECO:0000256" key="2">
    <source>
        <dbReference type="ARBA" id="ARBA00004245"/>
    </source>
</evidence>
<evidence type="ECO:0000259" key="23">
    <source>
        <dbReference type="PROSITE" id="PS50021"/>
    </source>
</evidence>
<dbReference type="GO" id="GO:0140021">
    <property type="term" value="P:mitochondrial ADP transmembrane transport"/>
    <property type="evidence" value="ECO:0007669"/>
    <property type="project" value="InterPro"/>
</dbReference>
<evidence type="ECO:0000313" key="25">
    <source>
        <dbReference type="Proteomes" id="UP000075881"/>
    </source>
</evidence>
<dbReference type="SUPFAM" id="SSF103506">
    <property type="entry name" value="Mitochondrial carrier"/>
    <property type="match status" value="1"/>
</dbReference>
<feature type="repeat" description="Solcar" evidence="21">
    <location>
        <begin position="214"/>
        <end position="299"/>
    </location>
</feature>
<dbReference type="InterPro" id="IPR001715">
    <property type="entry name" value="CH_dom"/>
</dbReference>
<dbReference type="GO" id="GO:0005471">
    <property type="term" value="F:ATP:ADP antiporter activity"/>
    <property type="evidence" value="ECO:0007669"/>
    <property type="project" value="InterPro"/>
</dbReference>
<sequence>MPGLSDPVAFMKDFAAGGISAAISKTAVAPIERVKLLLQVQHISKQIAEADRYKGMVDCFVRIPREQGFSAFWRGNLANVIRYFPTQALNFAFKDKYKQVFLGGVDKNTQFMRYFVGNLASGGMAGATSLCFVYPLDFARTRLAADVGKGTDAREFKGLGDCLSKIFKTDGLVGLYRGFGVSVQGIIIYRAAYFGFYDTARGMLPNPKTTPWYVSWAIAQCVTTVAGIVSYPFDTVRRRMMMQSGRAKAEMAYKGTLHCWATIAKQEGTGAFFKGAFSNVLRGTGGAFVLVLYDEIKKVLMFPSTGTRRKKFMATGKNPLNSSMNPYISMSIPIKKKNNKPQAKCTKISRMSTLTRPKSPRTPTSGRADKEESIWDKIGTLGRKKRIKEVQEIQEEGKIAIDSPGSPNAPIIPPEDYNLEDNESRSIIQPASLQMPKVKELLQVLIDWINDELVEERIIVTNIEEDLYDGQVLQKLWEKLSNNKLNVPEVTQSAEGQRQKLSVVLNAVNHTLGFHHNTPKWTVESIHTKNIVSILHLLVALVRHYRAPIRLPDNVFVTVVMVQKLNGKLTSQRFQEQITQSYDDVGMRCEPDAFDTLFDHAPDKLKVVQRSLISFVNKHLNKLNFEAADLNTDFKDGVFLCLLMGLLGGFFVPLHDFHLTPKDAEQMTHNVAFAFELMMDQGLRPKARPEDIVNMDLKSTLRVLYTLFTKYRNSPGQLIIFILDRCPDEKR</sequence>
<dbReference type="PRINTS" id="PR00926">
    <property type="entry name" value="MITOCARRIER"/>
</dbReference>